<dbReference type="Proteomes" id="UP000254123">
    <property type="component" value="Unassembled WGS sequence"/>
</dbReference>
<dbReference type="RefSeq" id="WP_028857757.1">
    <property type="nucleotide sequence ID" value="NZ_CAJHAQ010000001.1"/>
</dbReference>
<feature type="domain" description="Winged helix-turn-helix" evidence="1">
    <location>
        <begin position="9"/>
        <end position="55"/>
    </location>
</feature>
<evidence type="ECO:0000313" key="2">
    <source>
        <dbReference type="EMBL" id="SUD92074.1"/>
    </source>
</evidence>
<protein>
    <recommendedName>
        <fullName evidence="1">Winged helix-turn-helix domain-containing protein</fullName>
    </recommendedName>
</protein>
<sequence>MNIQSSKTQRVKEYLLSGNQVTGLELMLDFKCLAYRDVIYRLRKQGLAIQTEMVGKKVKHAVYWIDREDIDRNAGKLSTKGTLKEVINHAKK</sequence>
<keyword evidence="3" id="KW-1185">Reference proteome</keyword>
<gene>
    <name evidence="2" type="ORF">NCTC10526_02455</name>
</gene>
<proteinExistence type="predicted"/>
<name>A0A379LQP9_9GAMM</name>
<dbReference type="InterPro" id="IPR055245">
    <property type="entry name" value="HTH_proteobacteria"/>
</dbReference>
<dbReference type="AlphaFoldDB" id="A0A379LQP9"/>
<dbReference type="STRING" id="1123034.GCA_000685805_00062"/>
<reference evidence="2 3" key="1">
    <citation type="submission" date="2018-06" db="EMBL/GenBank/DDBJ databases">
        <authorList>
            <consortium name="Pathogen Informatics"/>
            <person name="Doyle S."/>
        </authorList>
    </citation>
    <scope>NUCLEOTIDE SEQUENCE [LARGE SCALE GENOMIC DNA]</scope>
    <source>
        <strain evidence="2 3">NCTC10526</strain>
    </source>
</reference>
<evidence type="ECO:0000259" key="1">
    <source>
        <dbReference type="Pfam" id="PF14090"/>
    </source>
</evidence>
<accession>A0A379LQP9</accession>
<dbReference type="Pfam" id="PF14090">
    <property type="entry name" value="HTH_39"/>
    <property type="match status" value="1"/>
</dbReference>
<dbReference type="EMBL" id="UGVC01000001">
    <property type="protein sequence ID" value="SUD92074.1"/>
    <property type="molecule type" value="Genomic_DNA"/>
</dbReference>
<organism evidence="2 3">
    <name type="scientific">Psychrobacter phenylpyruvicus</name>
    <dbReference type="NCBI Taxonomy" id="29432"/>
    <lineage>
        <taxon>Bacteria</taxon>
        <taxon>Pseudomonadati</taxon>
        <taxon>Pseudomonadota</taxon>
        <taxon>Gammaproteobacteria</taxon>
        <taxon>Moraxellales</taxon>
        <taxon>Moraxellaceae</taxon>
        <taxon>Psychrobacter</taxon>
    </lineage>
</organism>
<evidence type="ECO:0000313" key="3">
    <source>
        <dbReference type="Proteomes" id="UP000254123"/>
    </source>
</evidence>